<proteinExistence type="predicted"/>
<feature type="domain" description="BON" evidence="2">
    <location>
        <begin position="78"/>
        <end position="145"/>
    </location>
</feature>
<dbReference type="EMBL" id="AP021861">
    <property type="protein sequence ID" value="BBO34247.1"/>
    <property type="molecule type" value="Genomic_DNA"/>
</dbReference>
<dbReference type="Gene3D" id="3.30.1340.30">
    <property type="match status" value="3"/>
</dbReference>
<evidence type="ECO:0000256" key="1">
    <source>
        <dbReference type="ARBA" id="ARBA00022729"/>
    </source>
</evidence>
<evidence type="ECO:0000259" key="2">
    <source>
        <dbReference type="PROSITE" id="PS50914"/>
    </source>
</evidence>
<dbReference type="PANTHER" id="PTHR34606">
    <property type="entry name" value="BON DOMAIN-CONTAINING PROTEIN"/>
    <property type="match status" value="1"/>
</dbReference>
<accession>A0A5K7XDW2</accession>
<dbReference type="Pfam" id="PF04972">
    <property type="entry name" value="BON"/>
    <property type="match status" value="3"/>
</dbReference>
<reference evidence="4" key="1">
    <citation type="submission" date="2019-10" db="EMBL/GenBank/DDBJ databases">
        <title>Lacipirellula parvula gen. nov., sp. nov., representing a lineage of planctomycetes widespread in freshwater anoxic habitats, and description of the family Lacipirellulaceae.</title>
        <authorList>
            <person name="Dedysh S.N."/>
            <person name="Kulichevskaya I.S."/>
            <person name="Beletsky A.V."/>
            <person name="Rakitin A.L."/>
            <person name="Mardanov A.V."/>
            <person name="Ivanova A.A."/>
            <person name="Saltykova V.X."/>
            <person name="Rijpstra W.I.C."/>
            <person name="Sinninghe Damste J.S."/>
            <person name="Ravin N.V."/>
        </authorList>
    </citation>
    <scope>NUCLEOTIDE SEQUENCE [LARGE SCALE GENOMIC DNA]</scope>
    <source>
        <strain evidence="4">PX69</strain>
    </source>
</reference>
<evidence type="ECO:0000313" key="4">
    <source>
        <dbReference type="Proteomes" id="UP000326837"/>
    </source>
</evidence>
<keyword evidence="4" id="KW-1185">Reference proteome</keyword>
<protein>
    <recommendedName>
        <fullName evidence="2">BON domain-containing protein</fullName>
    </recommendedName>
</protein>
<sequence length="216" mass="23369">MAKDEKLKYDVIEELRWEPTVTATDISVSVKDGVVTLSGSVPHFAEKRAAERATQRVEGVKAIVEEMEVNLSGIHKRKDSEIAQSVVEALGWHVWVPSHVQATVENGWVTLTGTVTWGFQRTAAEDSVRYQSGVKGVSNNITLKPSVQPAAVKDAIEKALKRDAEIDAERIEVSADGGKVTLAGTVNSWDERGEASSAAWGTPGVTEVQNNLAVSY</sequence>
<keyword evidence="1" id="KW-0732">Signal</keyword>
<dbReference type="InterPro" id="IPR051686">
    <property type="entry name" value="Lipoprotein_DolP"/>
</dbReference>
<organism evidence="3 4">
    <name type="scientific">Lacipirellula parvula</name>
    <dbReference type="NCBI Taxonomy" id="2650471"/>
    <lineage>
        <taxon>Bacteria</taxon>
        <taxon>Pseudomonadati</taxon>
        <taxon>Planctomycetota</taxon>
        <taxon>Planctomycetia</taxon>
        <taxon>Pirellulales</taxon>
        <taxon>Lacipirellulaceae</taxon>
        <taxon>Lacipirellula</taxon>
    </lineage>
</organism>
<dbReference type="InterPro" id="IPR014004">
    <property type="entry name" value="Transpt-assoc_nodulatn_dom_bac"/>
</dbReference>
<dbReference type="KEGG" id="lpav:PLANPX_3859"/>
<dbReference type="PANTHER" id="PTHR34606:SF4">
    <property type="entry name" value="OUTER MEMBRANE LIPOPROTEIN DOLP"/>
    <property type="match status" value="1"/>
</dbReference>
<dbReference type="Proteomes" id="UP000326837">
    <property type="component" value="Chromosome"/>
</dbReference>
<dbReference type="SMART" id="SM00749">
    <property type="entry name" value="BON"/>
    <property type="match status" value="3"/>
</dbReference>
<dbReference type="InterPro" id="IPR007055">
    <property type="entry name" value="BON_dom"/>
</dbReference>
<evidence type="ECO:0000313" key="3">
    <source>
        <dbReference type="EMBL" id="BBO34247.1"/>
    </source>
</evidence>
<feature type="domain" description="BON" evidence="2">
    <location>
        <begin position="148"/>
        <end position="216"/>
    </location>
</feature>
<feature type="domain" description="BON" evidence="2">
    <location>
        <begin position="3"/>
        <end position="71"/>
    </location>
</feature>
<dbReference type="PROSITE" id="PS50914">
    <property type="entry name" value="BON"/>
    <property type="match status" value="3"/>
</dbReference>
<name>A0A5K7XDW2_9BACT</name>
<gene>
    <name evidence="3" type="ORF">PLANPX_3859</name>
</gene>
<dbReference type="AlphaFoldDB" id="A0A5K7XDW2"/>